<dbReference type="PANTHER" id="PTHR12790">
    <property type="entry name" value="TRANSCRIPTION INITIATION FACTOR IA RRN3"/>
    <property type="match status" value="1"/>
</dbReference>
<evidence type="ECO:0008006" key="5">
    <source>
        <dbReference type="Google" id="ProtNLM"/>
    </source>
</evidence>
<dbReference type="InterPro" id="IPR007991">
    <property type="entry name" value="RNA_pol_I_trans_ini_fac_RRN3"/>
</dbReference>
<name>A0AAD5QJV4_PARTN</name>
<feature type="region of interest" description="Disordered" evidence="2">
    <location>
        <begin position="1"/>
        <end position="30"/>
    </location>
</feature>
<dbReference type="Pfam" id="PF05327">
    <property type="entry name" value="RRN3"/>
    <property type="match status" value="1"/>
</dbReference>
<feature type="compositionally biased region" description="Low complexity" evidence="2">
    <location>
        <begin position="9"/>
        <end position="20"/>
    </location>
</feature>
<comment type="similarity">
    <text evidence="1">Belongs to the RRN3 family.</text>
</comment>
<evidence type="ECO:0000256" key="2">
    <source>
        <dbReference type="SAM" id="MobiDB-lite"/>
    </source>
</evidence>
<sequence length="610" mass="69217">MTSTIDAANSRGSSGNQQSQKTEVGSESKPKPVITGREILMQYLKGDTVALMTYRKICNALEILPTWEKAAKIQFLEQFLNISNILNERCADLVAGLARLNWQVIPEEIVERYLNMLCDVAIRHVCHVETVYGAAVNNFIPVVKEDKDEGTVLAISVEEQDKFYGMAHRIIAHVLKCFPMSSKALLRTLKNGVPHLSHSYHSVTGYIRNLLQCLEYIKELRADIWELIIDQMVLCDNMLTKVSCKDDIKSETDAVIFHMDEDLEKQSAAEESELMSKLDGVMQDVLCYISLKHHVQIDIIDSSWLRIGSDSNAEEIFSILLSLLESRMLLSVHVRYTSFIWIYLCGLYENYATRMLELLWSVVIRPQVAQADVAKAHGAAAYLAGLLARAKYFDVRVASSWMHRIVKWCIKYVENCAMASSKITAGVLRHGTFYALCQALFIIFSFRYKELVQTEDINRIRRWGLGRIVHSPLDPLKYVSRPVGQCFAAIGRSLQLVYCTHVLPFDAGENLPFEPMFPFDSYKLKSSAALICPLLRRFSPMAEHKSAVSSALQSLQEKGLQEHEMDFLDEEDAFINDQFCNRSPVKSPPLFTVYSTSPGLKSFDNLMDMR</sequence>
<accession>A0AAD5QJV4</accession>
<reference evidence="3" key="1">
    <citation type="submission" date="2021-06" db="EMBL/GenBank/DDBJ databases">
        <title>Parelaphostrongylus tenuis whole genome reference sequence.</title>
        <authorList>
            <person name="Garwood T.J."/>
            <person name="Larsen P.A."/>
            <person name="Fountain-Jones N.M."/>
            <person name="Garbe J.R."/>
            <person name="Macchietto M.G."/>
            <person name="Kania S.A."/>
            <person name="Gerhold R.W."/>
            <person name="Richards J.E."/>
            <person name="Wolf T.M."/>
        </authorList>
    </citation>
    <scope>NUCLEOTIDE SEQUENCE</scope>
    <source>
        <strain evidence="3">MNPRO001-30</strain>
        <tissue evidence="3">Meninges</tissue>
    </source>
</reference>
<dbReference type="GO" id="GO:0001181">
    <property type="term" value="F:RNA polymerase I general transcription initiation factor activity"/>
    <property type="evidence" value="ECO:0007669"/>
    <property type="project" value="InterPro"/>
</dbReference>
<evidence type="ECO:0000313" key="4">
    <source>
        <dbReference type="Proteomes" id="UP001196413"/>
    </source>
</evidence>
<dbReference type="GO" id="GO:0006361">
    <property type="term" value="P:transcription initiation at RNA polymerase I promoter"/>
    <property type="evidence" value="ECO:0007669"/>
    <property type="project" value="InterPro"/>
</dbReference>
<dbReference type="GO" id="GO:0001042">
    <property type="term" value="F:RNA polymerase I core binding"/>
    <property type="evidence" value="ECO:0007669"/>
    <property type="project" value="TreeGrafter"/>
</dbReference>
<dbReference type="AlphaFoldDB" id="A0AAD5QJV4"/>
<comment type="caution">
    <text evidence="3">The sequence shown here is derived from an EMBL/GenBank/DDBJ whole genome shotgun (WGS) entry which is preliminary data.</text>
</comment>
<proteinExistence type="inferred from homology"/>
<dbReference type="GO" id="GO:0005634">
    <property type="term" value="C:nucleus"/>
    <property type="evidence" value="ECO:0007669"/>
    <property type="project" value="TreeGrafter"/>
</dbReference>
<organism evidence="3 4">
    <name type="scientific">Parelaphostrongylus tenuis</name>
    <name type="common">Meningeal worm</name>
    <dbReference type="NCBI Taxonomy" id="148309"/>
    <lineage>
        <taxon>Eukaryota</taxon>
        <taxon>Metazoa</taxon>
        <taxon>Ecdysozoa</taxon>
        <taxon>Nematoda</taxon>
        <taxon>Chromadorea</taxon>
        <taxon>Rhabditida</taxon>
        <taxon>Rhabditina</taxon>
        <taxon>Rhabditomorpha</taxon>
        <taxon>Strongyloidea</taxon>
        <taxon>Metastrongylidae</taxon>
        <taxon>Parelaphostrongylus</taxon>
    </lineage>
</organism>
<gene>
    <name evidence="3" type="ORF">KIN20_011670</name>
</gene>
<dbReference type="Proteomes" id="UP001196413">
    <property type="component" value="Unassembled WGS sequence"/>
</dbReference>
<evidence type="ECO:0000313" key="3">
    <source>
        <dbReference type="EMBL" id="KAJ1354673.1"/>
    </source>
</evidence>
<dbReference type="EMBL" id="JAHQIW010002152">
    <property type="protein sequence ID" value="KAJ1354673.1"/>
    <property type="molecule type" value="Genomic_DNA"/>
</dbReference>
<keyword evidence="4" id="KW-1185">Reference proteome</keyword>
<protein>
    <recommendedName>
        <fullName evidence="5">RNA polymerase I-specific transcription initiation factor RRN3</fullName>
    </recommendedName>
</protein>
<evidence type="ECO:0000256" key="1">
    <source>
        <dbReference type="ARBA" id="ARBA00010098"/>
    </source>
</evidence>
<dbReference type="PANTHER" id="PTHR12790:SF0">
    <property type="entry name" value="RNA POLYMERASE I-SPECIFIC TRANSCRIPTION INITIATION FACTOR RRN3-RELATED"/>
    <property type="match status" value="1"/>
</dbReference>